<feature type="domain" description="CNNM transmembrane" evidence="11">
    <location>
        <begin position="6"/>
        <end position="210"/>
    </location>
</feature>
<dbReference type="SUPFAM" id="SSF56176">
    <property type="entry name" value="FAD-binding/transporter-associated domain-like"/>
    <property type="match status" value="1"/>
</dbReference>
<keyword evidence="2 8" id="KW-0812">Transmembrane</keyword>
<dbReference type="InterPro" id="IPR002550">
    <property type="entry name" value="CNNM"/>
</dbReference>
<feature type="domain" description="CBS" evidence="10">
    <location>
        <begin position="229"/>
        <end position="288"/>
    </location>
</feature>
<feature type="transmembrane region" description="Helical" evidence="9">
    <location>
        <begin position="66"/>
        <end position="91"/>
    </location>
</feature>
<evidence type="ECO:0000259" key="11">
    <source>
        <dbReference type="PROSITE" id="PS51846"/>
    </source>
</evidence>
<dbReference type="InterPro" id="IPR036318">
    <property type="entry name" value="FAD-bd_PCMH-like_sf"/>
</dbReference>
<dbReference type="PANTHER" id="PTHR22777">
    <property type="entry name" value="HEMOLYSIN-RELATED"/>
    <property type="match status" value="1"/>
</dbReference>
<dbReference type="InterPro" id="IPR005170">
    <property type="entry name" value="Transptr-assoc_dom"/>
</dbReference>
<dbReference type="Pfam" id="PF00571">
    <property type="entry name" value="CBS"/>
    <property type="match status" value="2"/>
</dbReference>
<dbReference type="EMBL" id="CABIKM010000005">
    <property type="protein sequence ID" value="VUZ84073.1"/>
    <property type="molecule type" value="Genomic_DNA"/>
</dbReference>
<protein>
    <submittedName>
        <fullName evidence="12">Magnesium and cobalt efflux protein CorC</fullName>
    </submittedName>
</protein>
<feature type="transmembrane region" description="Helical" evidence="9">
    <location>
        <begin position="111"/>
        <end position="132"/>
    </location>
</feature>
<feature type="transmembrane region" description="Helical" evidence="9">
    <location>
        <begin position="15"/>
        <end position="37"/>
    </location>
</feature>
<organism evidence="12 13">
    <name type="scientific">Candidatus Methylomirabilis lanthanidiphila</name>
    <dbReference type="NCBI Taxonomy" id="2211376"/>
    <lineage>
        <taxon>Bacteria</taxon>
        <taxon>Candidatus Methylomirabilota</taxon>
        <taxon>Candidatus Methylomirabilia</taxon>
        <taxon>Candidatus Methylomirabilales</taxon>
        <taxon>Candidatus Methylomirabilaceae</taxon>
        <taxon>Candidatus Methylomirabilis</taxon>
    </lineage>
</organism>
<dbReference type="Pfam" id="PF01595">
    <property type="entry name" value="CNNM"/>
    <property type="match status" value="1"/>
</dbReference>
<gene>
    <name evidence="12" type="primary">corC</name>
    <name evidence="12" type="ORF">MELA_00437</name>
</gene>
<dbReference type="InterPro" id="IPR000644">
    <property type="entry name" value="CBS_dom"/>
</dbReference>
<evidence type="ECO:0000256" key="8">
    <source>
        <dbReference type="PROSITE-ProRule" id="PRU01193"/>
    </source>
</evidence>
<keyword evidence="5 7" id="KW-0129">CBS domain</keyword>
<evidence type="ECO:0000256" key="7">
    <source>
        <dbReference type="PROSITE-ProRule" id="PRU00703"/>
    </source>
</evidence>
<reference evidence="12 13" key="1">
    <citation type="submission" date="2019-07" db="EMBL/GenBank/DDBJ databases">
        <authorList>
            <person name="Cremers G."/>
        </authorList>
    </citation>
    <scope>NUCLEOTIDE SEQUENCE [LARGE SCALE GENOMIC DNA]</scope>
</reference>
<keyword evidence="4 8" id="KW-1133">Transmembrane helix</keyword>
<name>A0A564ZFY6_9BACT</name>
<accession>A0A564ZFY6</accession>
<evidence type="ECO:0000313" key="13">
    <source>
        <dbReference type="Proteomes" id="UP000334340"/>
    </source>
</evidence>
<dbReference type="GO" id="GO:0050660">
    <property type="term" value="F:flavin adenine dinucleotide binding"/>
    <property type="evidence" value="ECO:0007669"/>
    <property type="project" value="InterPro"/>
</dbReference>
<evidence type="ECO:0000256" key="3">
    <source>
        <dbReference type="ARBA" id="ARBA00022737"/>
    </source>
</evidence>
<evidence type="ECO:0000256" key="5">
    <source>
        <dbReference type="ARBA" id="ARBA00023122"/>
    </source>
</evidence>
<dbReference type="Gene3D" id="3.30.465.10">
    <property type="match status" value="1"/>
</dbReference>
<keyword evidence="6 8" id="KW-0472">Membrane</keyword>
<keyword evidence="3" id="KW-0677">Repeat</keyword>
<sequence>MIEGLGSGTLVFETLFIFILILINGFFAGSEVAVISLRRSRVQELVEAGDSRASTVQRLKDDPDRFLATIQIGINFVSTLASAIGGALAVRVIRPLLDRLPGDGSGATGELVALGIVVVVITYLTIVFGELVPKSLGLRYAEQVALALAGPHEALARWFSLIGRPLTASSRLILSLFRAAPQGTTGFVSEEEIKLMVQEGKEQGIFDQTEQELIHSVFEFTETSVKEVMIPRPQIDAIELDTPLEEALKLIVETGYSRYPVYRKSLDDICGVLYYKDLLRLQLEHRQVSLQTIIHPAFFVPETMQVSQLLKELQRRHMSMAIVVDEHGGVDGLVTIEDLIEEIVGEIHDEYEPAEKPVERLKDGSLIIDASLSIKDLRDEHELPFPESSEYETLAGFMLTQLQRMPKGGDIITYQGKKLTIVDMEGRRIARIKVEDLPATHYTGGGA</sequence>
<dbReference type="CDD" id="cd04590">
    <property type="entry name" value="CBS_pair_CorC_HlyC_assoc"/>
    <property type="match status" value="1"/>
</dbReference>
<dbReference type="AlphaFoldDB" id="A0A564ZFY6"/>
<dbReference type="Proteomes" id="UP000334340">
    <property type="component" value="Unassembled WGS sequence"/>
</dbReference>
<dbReference type="FunFam" id="3.10.580.10:FF:000002">
    <property type="entry name" value="Magnesium/cobalt efflux protein CorC"/>
    <property type="match status" value="1"/>
</dbReference>
<proteinExistence type="predicted"/>
<dbReference type="GO" id="GO:0005886">
    <property type="term" value="C:plasma membrane"/>
    <property type="evidence" value="ECO:0007669"/>
    <property type="project" value="TreeGrafter"/>
</dbReference>
<dbReference type="Pfam" id="PF03471">
    <property type="entry name" value="CorC_HlyC"/>
    <property type="match status" value="1"/>
</dbReference>
<keyword evidence="13" id="KW-1185">Reference proteome</keyword>
<dbReference type="SMART" id="SM00116">
    <property type="entry name" value="CBS"/>
    <property type="match status" value="2"/>
</dbReference>
<evidence type="ECO:0000313" key="12">
    <source>
        <dbReference type="EMBL" id="VUZ84073.1"/>
    </source>
</evidence>
<dbReference type="InterPro" id="IPR046342">
    <property type="entry name" value="CBS_dom_sf"/>
</dbReference>
<dbReference type="PROSITE" id="PS51846">
    <property type="entry name" value="CNNM"/>
    <property type="match status" value="1"/>
</dbReference>
<evidence type="ECO:0000256" key="9">
    <source>
        <dbReference type="SAM" id="Phobius"/>
    </source>
</evidence>
<dbReference type="SUPFAM" id="SSF54631">
    <property type="entry name" value="CBS-domain pair"/>
    <property type="match status" value="1"/>
</dbReference>
<evidence type="ECO:0000256" key="6">
    <source>
        <dbReference type="ARBA" id="ARBA00023136"/>
    </source>
</evidence>
<evidence type="ECO:0000256" key="1">
    <source>
        <dbReference type="ARBA" id="ARBA00004141"/>
    </source>
</evidence>
<dbReference type="Gene3D" id="3.10.580.10">
    <property type="entry name" value="CBS-domain"/>
    <property type="match status" value="1"/>
</dbReference>
<evidence type="ECO:0000256" key="4">
    <source>
        <dbReference type="ARBA" id="ARBA00022989"/>
    </source>
</evidence>
<evidence type="ECO:0000259" key="10">
    <source>
        <dbReference type="PROSITE" id="PS51371"/>
    </source>
</evidence>
<evidence type="ECO:0000256" key="2">
    <source>
        <dbReference type="ARBA" id="ARBA00022692"/>
    </source>
</evidence>
<feature type="domain" description="CBS" evidence="10">
    <location>
        <begin position="293"/>
        <end position="350"/>
    </location>
</feature>
<dbReference type="InterPro" id="IPR044751">
    <property type="entry name" value="Ion_transp-like_CBS"/>
</dbReference>
<comment type="subcellular location">
    <subcellularLocation>
        <location evidence="1">Membrane</location>
        <topology evidence="1">Multi-pass membrane protein</topology>
    </subcellularLocation>
</comment>
<dbReference type="PROSITE" id="PS51371">
    <property type="entry name" value="CBS"/>
    <property type="match status" value="2"/>
</dbReference>
<dbReference type="SMART" id="SM01091">
    <property type="entry name" value="CorC_HlyC"/>
    <property type="match status" value="1"/>
</dbReference>
<dbReference type="PANTHER" id="PTHR22777:SF17">
    <property type="entry name" value="UPF0053 PROTEIN SLL0260"/>
    <property type="match status" value="1"/>
</dbReference>
<dbReference type="InterPro" id="IPR016169">
    <property type="entry name" value="FAD-bd_PCMH_sub2"/>
</dbReference>